<dbReference type="Ensembl" id="ENSRFET00010011436.1">
    <property type="protein sequence ID" value="ENSRFEP00010010461.1"/>
    <property type="gene ID" value="ENSRFEG00010007097.1"/>
</dbReference>
<dbReference type="InterPro" id="IPR006721">
    <property type="entry name" value="ATP_synth_F1_esu_mt"/>
</dbReference>
<reference evidence="4" key="4">
    <citation type="submission" date="2025-08" db="UniProtKB">
        <authorList>
            <consortium name="Ensembl"/>
        </authorList>
    </citation>
    <scope>IDENTIFICATION</scope>
</reference>
<keyword evidence="2" id="KW-0139">CF(1)</keyword>
<dbReference type="GO" id="GO:0046933">
    <property type="term" value="F:proton-transporting ATP synthase activity, rotational mechanism"/>
    <property type="evidence" value="ECO:0007669"/>
    <property type="project" value="InterPro"/>
</dbReference>
<dbReference type="SUPFAM" id="SSF48690">
    <property type="entry name" value="Epsilon subunit of mitochondrial F1F0-ATP synthase"/>
    <property type="match status" value="1"/>
</dbReference>
<dbReference type="Proteomes" id="UP000472240">
    <property type="component" value="Chromosome 9"/>
</dbReference>
<keyword evidence="5" id="KW-1185">Reference proteome</keyword>
<name>A0A671EB18_RHIFE</name>
<reference evidence="4 5" key="1">
    <citation type="journal article" date="2015" name="Annu Rev Anim Biosci">
        <title>The Genome 10K Project: a way forward.</title>
        <authorList>
            <person name="Koepfli K.P."/>
            <person name="Paten B."/>
            <person name="O'Brien S.J."/>
            <person name="Koepfli K.P."/>
            <person name="Paten B."/>
            <person name="Antunes A."/>
            <person name="Belov K."/>
            <person name="Bustamante C."/>
            <person name="Castoe T.A."/>
            <person name="Clawson H."/>
            <person name="Crawford A.J."/>
            <person name="Diekhans M."/>
            <person name="Distel D."/>
            <person name="Durbin R."/>
            <person name="Earl D."/>
            <person name="Fujita M.K."/>
            <person name="Gamble T."/>
            <person name="Georges A."/>
            <person name="Gemmell N."/>
            <person name="Gilbert M.T."/>
            <person name="Graves J.M."/>
            <person name="Green R.E."/>
            <person name="Hickey G."/>
            <person name="Jarvis E.D."/>
            <person name="Johnson W."/>
            <person name="Komissarov A."/>
            <person name="Korf I."/>
            <person name="Kuhn R."/>
            <person name="Larkin D.M."/>
            <person name="Lewin H."/>
            <person name="Lopez J.V."/>
            <person name="Ma J."/>
            <person name="Marques-Bonet T."/>
            <person name="Miller W."/>
            <person name="Murphy R."/>
            <person name="Pevzner P."/>
            <person name="Shapiro B."/>
            <person name="Steiner C."/>
            <person name="Tamazian G."/>
            <person name="Venkatesh B."/>
            <person name="Wang J."/>
            <person name="Wayne R."/>
            <person name="Wiley E."/>
            <person name="Yang H."/>
            <person name="Zhang G."/>
            <person name="Haussler D."/>
            <person name="Ryder O."/>
            <person name="O'Brien S.J."/>
        </authorList>
    </citation>
    <scope>NUCLEOTIDE SEQUENCE</scope>
</reference>
<evidence type="ECO:0000256" key="3">
    <source>
        <dbReference type="ARBA" id="ARBA00023310"/>
    </source>
</evidence>
<dbReference type="AlphaFoldDB" id="A0A671EB18"/>
<dbReference type="Gene3D" id="1.10.1620.20">
    <property type="entry name" value="ATP synthase, F1 complex, epsilon subunit superfamily, mitochondrial"/>
    <property type="match status" value="1"/>
</dbReference>
<organism evidence="4 5">
    <name type="scientific">Rhinolophus ferrumequinum</name>
    <name type="common">Greater horseshoe bat</name>
    <dbReference type="NCBI Taxonomy" id="59479"/>
    <lineage>
        <taxon>Eukaryota</taxon>
        <taxon>Metazoa</taxon>
        <taxon>Chordata</taxon>
        <taxon>Craniata</taxon>
        <taxon>Vertebrata</taxon>
        <taxon>Euteleostomi</taxon>
        <taxon>Mammalia</taxon>
        <taxon>Eutheria</taxon>
        <taxon>Laurasiatheria</taxon>
        <taxon>Chiroptera</taxon>
        <taxon>Yinpterochiroptera</taxon>
        <taxon>Rhinolophoidea</taxon>
        <taxon>Rhinolophidae</taxon>
        <taxon>Rhinolophinae</taxon>
        <taxon>Rhinolophus</taxon>
    </lineage>
</organism>
<dbReference type="GO" id="GO:0005743">
    <property type="term" value="C:mitochondrial inner membrane"/>
    <property type="evidence" value="ECO:0007669"/>
    <property type="project" value="InterPro"/>
</dbReference>
<proteinExistence type="inferred from homology"/>
<evidence type="ECO:0000256" key="1">
    <source>
        <dbReference type="ARBA" id="ARBA00009502"/>
    </source>
</evidence>
<evidence type="ECO:0000256" key="2">
    <source>
        <dbReference type="ARBA" id="ARBA00023196"/>
    </source>
</evidence>
<dbReference type="GO" id="GO:0045259">
    <property type="term" value="C:proton-transporting ATP synthase complex"/>
    <property type="evidence" value="ECO:0007669"/>
    <property type="project" value="UniProtKB-KW"/>
</dbReference>
<dbReference type="Pfam" id="PF04627">
    <property type="entry name" value="ATP-synt_Eps"/>
    <property type="match status" value="1"/>
</dbReference>
<keyword evidence="3" id="KW-0066">ATP synthesis</keyword>
<dbReference type="InParanoid" id="A0A671EB18"/>
<accession>A0A671EB18</accession>
<evidence type="ECO:0000313" key="4">
    <source>
        <dbReference type="Ensembl" id="ENSRFEP00010010461.1"/>
    </source>
</evidence>
<evidence type="ECO:0000313" key="5">
    <source>
        <dbReference type="Proteomes" id="UP000472240"/>
    </source>
</evidence>
<comment type="similarity">
    <text evidence="1">Belongs to the eukaryotic ATPase epsilon family.</text>
</comment>
<dbReference type="InterPro" id="IPR036742">
    <property type="entry name" value="ATP_synth_F1_esu_sf_mt"/>
</dbReference>
<reference evidence="5" key="3">
    <citation type="submission" date="2018-12" db="EMBL/GenBank/DDBJ databases">
        <title>G10K-VGP greater horseshoe bat female genome, primary haplotype.</title>
        <authorList>
            <person name="Teeling E."/>
            <person name="Myers G."/>
            <person name="Vernes S."/>
            <person name="Pippel M."/>
            <person name="Winkler S."/>
            <person name="Fedrigo O."/>
            <person name="Rhie A."/>
            <person name="Koren S."/>
            <person name="Phillippy A."/>
            <person name="Lewin H."/>
            <person name="Damas J."/>
            <person name="Howe K."/>
            <person name="Mountcastle J."/>
            <person name="Jarvis E.D."/>
        </authorList>
    </citation>
    <scope>NUCLEOTIDE SEQUENCE [LARGE SCALE GENOMIC DNA]</scope>
</reference>
<protein>
    <submittedName>
        <fullName evidence="4">Uncharacterized protein</fullName>
    </submittedName>
</protein>
<reference evidence="4" key="5">
    <citation type="submission" date="2025-09" db="UniProtKB">
        <authorList>
            <consortium name="Ensembl"/>
        </authorList>
    </citation>
    <scope>IDENTIFICATION</scope>
</reference>
<reference evidence="4 5" key="2">
    <citation type="journal article" date="2018" name="Annu Rev Anim Biosci">
        <title>Bat Biology, Genomes, and the Bat1K Project: To Generate Chromosome-Level Genomes for All Living Bat Species.</title>
        <authorList>
            <person name="Teeling E.C."/>
            <person name="Vernes S.C."/>
            <person name="Davalos L.M."/>
            <person name="Ray D.A."/>
            <person name="Gilbert M.T.P."/>
            <person name="Myers E."/>
        </authorList>
    </citation>
    <scope>NUCLEOTIDE SEQUENCE</scope>
</reference>
<sequence>MPHNDDIQAGLTYIRDSQICAKAVRDAPKVEFKSNVGQPVSSVGRLAHRALKKVARSIPTWAT</sequence>